<evidence type="ECO:0000313" key="3">
    <source>
        <dbReference type="EMBL" id="KIV88438.1"/>
    </source>
</evidence>
<dbReference type="PANTHER" id="PTHR48081">
    <property type="entry name" value="AB HYDROLASE SUPERFAMILY PROTEIN C4A8.06C"/>
    <property type="match status" value="1"/>
</dbReference>
<protein>
    <recommendedName>
        <fullName evidence="2">Alpha/beta hydrolase fold-3 domain-containing protein</fullName>
    </recommendedName>
</protein>
<sequence>MADTRSYTSSWLALEQALGARPVLQGSTLEMRAQFNGLVEALGPQYPPPSTAVHATEHDVDGLKLRIYTPESLASGTSLPVGVFAHAGGLVMGSLDSEDALCRDIVENTGGIKVSVDYRLAPENKSPAQLEDMLTATVQPTDPNYFIGLDEDVQNSFLPTYDVKCEFDPLRDNGTVFVRSLRSQGVEIKHDHYSELPHCFWIFPSLPETKAFLKNLFDGIRWLLTRSK</sequence>
<dbReference type="AlphaFoldDB" id="A0A0D1ZNU0"/>
<organism evidence="3 4">
    <name type="scientific">Exophiala mesophila</name>
    <name type="common">Black yeast-like fungus</name>
    <dbReference type="NCBI Taxonomy" id="212818"/>
    <lineage>
        <taxon>Eukaryota</taxon>
        <taxon>Fungi</taxon>
        <taxon>Dikarya</taxon>
        <taxon>Ascomycota</taxon>
        <taxon>Pezizomycotina</taxon>
        <taxon>Eurotiomycetes</taxon>
        <taxon>Chaetothyriomycetidae</taxon>
        <taxon>Chaetothyriales</taxon>
        <taxon>Herpotrichiellaceae</taxon>
        <taxon>Exophiala</taxon>
    </lineage>
</organism>
<feature type="domain" description="Alpha/beta hydrolase fold-3" evidence="2">
    <location>
        <begin position="83"/>
        <end position="137"/>
    </location>
</feature>
<dbReference type="SUPFAM" id="SSF53474">
    <property type="entry name" value="alpha/beta-Hydrolases"/>
    <property type="match status" value="1"/>
</dbReference>
<dbReference type="OrthoDB" id="408631at2759"/>
<evidence type="ECO:0000313" key="4">
    <source>
        <dbReference type="Proteomes" id="UP000054302"/>
    </source>
</evidence>
<dbReference type="InterPro" id="IPR013094">
    <property type="entry name" value="AB_hydrolase_3"/>
</dbReference>
<dbReference type="PANTHER" id="PTHR48081:SF8">
    <property type="entry name" value="ALPHA_BETA HYDROLASE FOLD-3 DOMAIN-CONTAINING PROTEIN-RELATED"/>
    <property type="match status" value="1"/>
</dbReference>
<accession>A0A0D1ZNU0</accession>
<keyword evidence="1" id="KW-0378">Hydrolase</keyword>
<dbReference type="InterPro" id="IPR050300">
    <property type="entry name" value="GDXG_lipolytic_enzyme"/>
</dbReference>
<dbReference type="RefSeq" id="XP_016220012.1">
    <property type="nucleotide sequence ID" value="XM_016373101.1"/>
</dbReference>
<dbReference type="Proteomes" id="UP000054302">
    <property type="component" value="Unassembled WGS sequence"/>
</dbReference>
<gene>
    <name evidence="3" type="ORF">PV10_08121</name>
</gene>
<keyword evidence="4" id="KW-1185">Reference proteome</keyword>
<dbReference type="HOGENOM" id="CLU_012494_6_3_1"/>
<dbReference type="GeneID" id="27325966"/>
<dbReference type="Gene3D" id="3.40.50.1820">
    <property type="entry name" value="alpha/beta hydrolase"/>
    <property type="match status" value="2"/>
</dbReference>
<reference evidence="3 4" key="1">
    <citation type="submission" date="2015-01" db="EMBL/GenBank/DDBJ databases">
        <title>The Genome Sequence of Exophiala mesophila CBS40295.</title>
        <authorList>
            <consortium name="The Broad Institute Genomics Platform"/>
            <person name="Cuomo C."/>
            <person name="de Hoog S."/>
            <person name="Gorbushina A."/>
            <person name="Stielow B."/>
            <person name="Teixiera M."/>
            <person name="Abouelleil A."/>
            <person name="Chapman S.B."/>
            <person name="Priest M."/>
            <person name="Young S.K."/>
            <person name="Wortman J."/>
            <person name="Nusbaum C."/>
            <person name="Birren B."/>
        </authorList>
    </citation>
    <scope>NUCLEOTIDE SEQUENCE [LARGE SCALE GENOMIC DNA]</scope>
    <source>
        <strain evidence="3 4">CBS 40295</strain>
    </source>
</reference>
<dbReference type="EMBL" id="KN847525">
    <property type="protein sequence ID" value="KIV88438.1"/>
    <property type="molecule type" value="Genomic_DNA"/>
</dbReference>
<dbReference type="STRING" id="212818.A0A0D1ZNU0"/>
<dbReference type="Pfam" id="PF07859">
    <property type="entry name" value="Abhydrolase_3"/>
    <property type="match status" value="1"/>
</dbReference>
<name>A0A0D1ZNU0_EXOME</name>
<dbReference type="VEuPathDB" id="FungiDB:PV10_08121"/>
<proteinExistence type="predicted"/>
<dbReference type="GO" id="GO:0016787">
    <property type="term" value="F:hydrolase activity"/>
    <property type="evidence" value="ECO:0007669"/>
    <property type="project" value="UniProtKB-KW"/>
</dbReference>
<evidence type="ECO:0000259" key="2">
    <source>
        <dbReference type="Pfam" id="PF07859"/>
    </source>
</evidence>
<dbReference type="InterPro" id="IPR029058">
    <property type="entry name" value="AB_hydrolase_fold"/>
</dbReference>
<evidence type="ECO:0000256" key="1">
    <source>
        <dbReference type="ARBA" id="ARBA00022801"/>
    </source>
</evidence>
<dbReference type="OMA" id="CRDIVEN"/>